<dbReference type="Gene3D" id="3.30.200.20">
    <property type="entry name" value="Phosphorylase Kinase, domain 1"/>
    <property type="match status" value="1"/>
</dbReference>
<dbReference type="SUPFAM" id="SSF56112">
    <property type="entry name" value="Protein kinase-like (PK-like)"/>
    <property type="match status" value="1"/>
</dbReference>
<evidence type="ECO:0000313" key="3">
    <source>
        <dbReference type="Proteomes" id="UP001648503"/>
    </source>
</evidence>
<dbReference type="PANTHER" id="PTHR21310:SF15">
    <property type="entry name" value="AMINOGLYCOSIDE PHOSPHOTRANSFERASE DOMAIN-CONTAINING PROTEIN"/>
    <property type="match status" value="1"/>
</dbReference>
<feature type="domain" description="Aminoglycoside phosphotransferase" evidence="1">
    <location>
        <begin position="37"/>
        <end position="171"/>
    </location>
</feature>
<dbReference type="InterPro" id="IPR011009">
    <property type="entry name" value="Kinase-like_dom_sf"/>
</dbReference>
<sequence>MSYEDSPPKQGVTTTLEAAAAMIHRHTGQRLVSLVPTDRGYNNRLYMADLDSGRQVVIKLCGRFWHKTKTETEVVALSLARAYTNAPVPRVLAWSASTEELGAEFIVLEHMPGSPLDQVWKTLDINAKVSIVKQIASIVVSLKTSVISNDGLIGNLKITASEATAVAAVAAGSDNALDTTPSTPICTSEEVIQQQLYSTDKTVEHGIGPFPTHLAYIKAVLQREIHDLETMPVFACARPILPRLGEFVRSLDSPSDGFPTCQKVVFIHGDMNMQNILIDLQQCPPKVVAILDWEWSGFFPEQDEYFGSFDFLDLEGDLAGPDLTNIFFDCLEAAGLETPRTIRSWDMIVQLTSLRENIAHWALKLEADPSDPNVQERVMAKMTAVDKALKLLTRI</sequence>
<evidence type="ECO:0000313" key="2">
    <source>
        <dbReference type="EMBL" id="KAH6592802.1"/>
    </source>
</evidence>
<accession>A0ABQ8F6A9</accession>
<dbReference type="Gene3D" id="3.90.1200.10">
    <property type="match status" value="1"/>
</dbReference>
<gene>
    <name evidence="2" type="ORF">BASA50_007853</name>
</gene>
<proteinExistence type="predicted"/>
<dbReference type="PANTHER" id="PTHR21310">
    <property type="entry name" value="AMINOGLYCOSIDE PHOSPHOTRANSFERASE-RELATED-RELATED"/>
    <property type="match status" value="1"/>
</dbReference>
<comment type="caution">
    <text evidence="2">The sequence shown here is derived from an EMBL/GenBank/DDBJ whole genome shotgun (WGS) entry which is preliminary data.</text>
</comment>
<dbReference type="InterPro" id="IPR051678">
    <property type="entry name" value="AGP_Transferase"/>
</dbReference>
<name>A0ABQ8F6A9_9FUNG</name>
<dbReference type="InterPro" id="IPR002575">
    <property type="entry name" value="Aminoglycoside_PTrfase"/>
</dbReference>
<keyword evidence="3" id="KW-1185">Reference proteome</keyword>
<organism evidence="2 3">
    <name type="scientific">Batrachochytrium salamandrivorans</name>
    <dbReference type="NCBI Taxonomy" id="1357716"/>
    <lineage>
        <taxon>Eukaryota</taxon>
        <taxon>Fungi</taxon>
        <taxon>Fungi incertae sedis</taxon>
        <taxon>Chytridiomycota</taxon>
        <taxon>Chytridiomycota incertae sedis</taxon>
        <taxon>Chytridiomycetes</taxon>
        <taxon>Rhizophydiales</taxon>
        <taxon>Rhizophydiales incertae sedis</taxon>
        <taxon>Batrachochytrium</taxon>
    </lineage>
</organism>
<dbReference type="EMBL" id="JAFCIX010000371">
    <property type="protein sequence ID" value="KAH6592802.1"/>
    <property type="molecule type" value="Genomic_DNA"/>
</dbReference>
<reference evidence="2 3" key="1">
    <citation type="submission" date="2021-02" db="EMBL/GenBank/DDBJ databases">
        <title>Variation within the Batrachochytrium salamandrivorans European outbreak.</title>
        <authorList>
            <person name="Kelly M."/>
            <person name="Pasmans F."/>
            <person name="Shea T.P."/>
            <person name="Munoz J.F."/>
            <person name="Carranza S."/>
            <person name="Cuomo C.A."/>
            <person name="Martel A."/>
        </authorList>
    </citation>
    <scope>NUCLEOTIDE SEQUENCE [LARGE SCALE GENOMIC DNA]</scope>
    <source>
        <strain evidence="2 3">AMFP18/2</strain>
    </source>
</reference>
<protein>
    <recommendedName>
        <fullName evidence="1">Aminoglycoside phosphotransferase domain-containing protein</fullName>
    </recommendedName>
</protein>
<evidence type="ECO:0000259" key="1">
    <source>
        <dbReference type="Pfam" id="PF01636"/>
    </source>
</evidence>
<dbReference type="Pfam" id="PF01636">
    <property type="entry name" value="APH"/>
    <property type="match status" value="1"/>
</dbReference>
<dbReference type="Proteomes" id="UP001648503">
    <property type="component" value="Unassembled WGS sequence"/>
</dbReference>